<sequence length="583" mass="64649">MAKLKLKQAFKMDASAFYGSARLEDHSRSRRKVGTSSAEQFLLKIANGNVSDGDFSDDELDETVEITSSRFLVTEGAEPLEYFLKYFPADMLSELAKFTNIYALQQEGVELQTTADEMKVFFGIMMRMAVLKHPRIRMYWQEDTKVPTIADTMSCKRFFKLRAMLHVTDVNSPRDPTPDKFWKVRPIISAIQTQCLKLVPLPDQSIDEQIIPFTGRVVAKQFVKGKPNPEGIKVFVRCSADGLAHDLEIYQGKGTGVSENHFHLGLGGSVVMRLVEHAPHGHNIRVYMDNYFSSVPLLRELKELGILASGTIRSNRLLGCPLKSDKELKQTGRGSYDRKVSEEGDIVIVRWHDNGLVNMVSTITGIGELSKVKRWNVQEAYLTKIAGKHENSGFFVLYSGPLVFEDLRDLEIPAMYEMLPADCHSAQHSYVLGPRAQVAGSKRADGVPSTHEPVPVLAQLGVETPLFTPVDGKSTAEGLRVTLKSVRELSIYLLKDCDFKYVLTVKMNQGLLERFFGIIRQAGGQTRDNPSHMGCNNSQASRVPSRVPPGQSYSNAVGDRPARPPVAGNTSTPASPSPSASPD</sequence>
<protein>
    <submittedName>
        <fullName evidence="1">Uncharacterized protein</fullName>
    </submittedName>
</protein>
<dbReference type="EMBL" id="CM023476">
    <property type="protein sequence ID" value="KAH7940813.1"/>
    <property type="molecule type" value="Genomic_DNA"/>
</dbReference>
<proteinExistence type="predicted"/>
<organism evidence="1 2">
    <name type="scientific">Dermacentor silvarum</name>
    <name type="common">Tick</name>
    <dbReference type="NCBI Taxonomy" id="543639"/>
    <lineage>
        <taxon>Eukaryota</taxon>
        <taxon>Metazoa</taxon>
        <taxon>Ecdysozoa</taxon>
        <taxon>Arthropoda</taxon>
        <taxon>Chelicerata</taxon>
        <taxon>Arachnida</taxon>
        <taxon>Acari</taxon>
        <taxon>Parasitiformes</taxon>
        <taxon>Ixodida</taxon>
        <taxon>Ixodoidea</taxon>
        <taxon>Ixodidae</taxon>
        <taxon>Rhipicephalinae</taxon>
        <taxon>Dermacentor</taxon>
    </lineage>
</organism>
<evidence type="ECO:0000313" key="2">
    <source>
        <dbReference type="Proteomes" id="UP000821865"/>
    </source>
</evidence>
<accession>A0ACB8CDG7</accession>
<dbReference type="Proteomes" id="UP000821865">
    <property type="component" value="Chromosome 7"/>
</dbReference>
<keyword evidence="2" id="KW-1185">Reference proteome</keyword>
<name>A0ACB8CDG7_DERSI</name>
<evidence type="ECO:0000313" key="1">
    <source>
        <dbReference type="EMBL" id="KAH7940813.1"/>
    </source>
</evidence>
<gene>
    <name evidence="1" type="ORF">HPB49_006130</name>
</gene>
<comment type="caution">
    <text evidence="1">The sequence shown here is derived from an EMBL/GenBank/DDBJ whole genome shotgun (WGS) entry which is preliminary data.</text>
</comment>
<reference evidence="1" key="1">
    <citation type="submission" date="2020-05" db="EMBL/GenBank/DDBJ databases">
        <title>Large-scale comparative analyses of tick genomes elucidate their genetic diversity and vector capacities.</title>
        <authorList>
            <person name="Jia N."/>
            <person name="Wang J."/>
            <person name="Shi W."/>
            <person name="Du L."/>
            <person name="Sun Y."/>
            <person name="Zhan W."/>
            <person name="Jiang J."/>
            <person name="Wang Q."/>
            <person name="Zhang B."/>
            <person name="Ji P."/>
            <person name="Sakyi L.B."/>
            <person name="Cui X."/>
            <person name="Yuan T."/>
            <person name="Jiang B."/>
            <person name="Yang W."/>
            <person name="Lam T.T.-Y."/>
            <person name="Chang Q."/>
            <person name="Ding S."/>
            <person name="Wang X."/>
            <person name="Zhu J."/>
            <person name="Ruan X."/>
            <person name="Zhao L."/>
            <person name="Wei J."/>
            <person name="Que T."/>
            <person name="Du C."/>
            <person name="Cheng J."/>
            <person name="Dai P."/>
            <person name="Han X."/>
            <person name="Huang E."/>
            <person name="Gao Y."/>
            <person name="Liu J."/>
            <person name="Shao H."/>
            <person name="Ye R."/>
            <person name="Li L."/>
            <person name="Wei W."/>
            <person name="Wang X."/>
            <person name="Wang C."/>
            <person name="Yang T."/>
            <person name="Huo Q."/>
            <person name="Li W."/>
            <person name="Guo W."/>
            <person name="Chen H."/>
            <person name="Zhou L."/>
            <person name="Ni X."/>
            <person name="Tian J."/>
            <person name="Zhou Y."/>
            <person name="Sheng Y."/>
            <person name="Liu T."/>
            <person name="Pan Y."/>
            <person name="Xia L."/>
            <person name="Li J."/>
            <person name="Zhao F."/>
            <person name="Cao W."/>
        </authorList>
    </citation>
    <scope>NUCLEOTIDE SEQUENCE</scope>
    <source>
        <strain evidence="1">Dsil-2018</strain>
    </source>
</reference>